<accession>A0ABD6B2W3</accession>
<evidence type="ECO:0000313" key="2">
    <source>
        <dbReference type="Proteomes" id="UP001597111"/>
    </source>
</evidence>
<keyword evidence="2" id="KW-1185">Reference proteome</keyword>
<comment type="caution">
    <text evidence="1">The sequence shown here is derived from an EMBL/GenBank/DDBJ whole genome shotgun (WGS) entry which is preliminary data.</text>
</comment>
<dbReference type="Proteomes" id="UP001597111">
    <property type="component" value="Unassembled WGS sequence"/>
</dbReference>
<dbReference type="AlphaFoldDB" id="A0ABD6B2W3"/>
<reference evidence="1 2" key="1">
    <citation type="journal article" date="2019" name="Int. J. Syst. Evol. Microbiol.">
        <title>The Global Catalogue of Microorganisms (GCM) 10K type strain sequencing project: providing services to taxonomists for standard genome sequencing and annotation.</title>
        <authorList>
            <consortium name="The Broad Institute Genomics Platform"/>
            <consortium name="The Broad Institute Genome Sequencing Center for Infectious Disease"/>
            <person name="Wu L."/>
            <person name="Ma J."/>
        </authorList>
    </citation>
    <scope>NUCLEOTIDE SEQUENCE [LARGE SCALE GENOMIC DNA]</scope>
    <source>
        <strain evidence="1 2">CGMCC 1.12285</strain>
    </source>
</reference>
<evidence type="ECO:0000313" key="1">
    <source>
        <dbReference type="EMBL" id="MFD1525057.1"/>
    </source>
</evidence>
<dbReference type="EMBL" id="JBHUDH010000013">
    <property type="protein sequence ID" value="MFD1525057.1"/>
    <property type="molecule type" value="Genomic_DNA"/>
</dbReference>
<proteinExistence type="predicted"/>
<protein>
    <submittedName>
        <fullName evidence="1">HAD family hydrolase</fullName>
    </submittedName>
</protein>
<gene>
    <name evidence="1" type="ORF">ACFR9S_01895</name>
</gene>
<organism evidence="1 2">
    <name type="scientific">Halolamina salina</name>
    <dbReference type="NCBI Taxonomy" id="1220023"/>
    <lineage>
        <taxon>Archaea</taxon>
        <taxon>Methanobacteriati</taxon>
        <taxon>Methanobacteriota</taxon>
        <taxon>Stenosarchaea group</taxon>
        <taxon>Halobacteria</taxon>
        <taxon>Halobacteriales</taxon>
        <taxon>Haloferacaceae</taxon>
    </lineage>
</organism>
<name>A0ABD6B2W3_9EURY</name>
<dbReference type="GO" id="GO:0016787">
    <property type="term" value="F:hydrolase activity"/>
    <property type="evidence" value="ECO:0007669"/>
    <property type="project" value="UniProtKB-KW"/>
</dbReference>
<keyword evidence="1" id="KW-0378">Hydrolase</keyword>
<feature type="non-terminal residue" evidence="1">
    <location>
        <position position="30"/>
    </location>
</feature>
<sequence length="30" mass="3003">MSYDGAILDVDGTVVRGERLLPGAEAGLGA</sequence>